<dbReference type="AlphaFoldDB" id="A0AA88U8R8"/>
<dbReference type="Proteomes" id="UP001187471">
    <property type="component" value="Unassembled WGS sequence"/>
</dbReference>
<dbReference type="EMBL" id="JAVXUO010002190">
    <property type="protein sequence ID" value="KAK2975464.1"/>
    <property type="molecule type" value="Genomic_DNA"/>
</dbReference>
<comment type="caution">
    <text evidence="2">The sequence shown here is derived from an EMBL/GenBank/DDBJ whole genome shotgun (WGS) entry which is preliminary data.</text>
</comment>
<evidence type="ECO:0000256" key="1">
    <source>
        <dbReference type="SAM" id="Phobius"/>
    </source>
</evidence>
<sequence>MAIYRNSSYYDYLEYFYMPIHFFFFLVVLLLFLIFTWYINYESRFEDVMIQFKLMLMICPVLLLLVVHWLSSEDQERVPFFISLPERDSFHRAGGSPWGVASYCNYWLFSSIESLSGTNFKKWKEQISIILGVMNLDCALWVDASAALTAESSTEQKAAYEKWEHSN</sequence>
<dbReference type="PANTHER" id="PTHR33306">
    <property type="entry name" value="EXPRESSED PROTEIN-RELATED-RELATED"/>
    <property type="match status" value="1"/>
</dbReference>
<evidence type="ECO:0000313" key="3">
    <source>
        <dbReference type="Proteomes" id="UP001187471"/>
    </source>
</evidence>
<feature type="transmembrane region" description="Helical" evidence="1">
    <location>
        <begin position="20"/>
        <end position="40"/>
    </location>
</feature>
<evidence type="ECO:0000313" key="2">
    <source>
        <dbReference type="EMBL" id="KAK2975464.1"/>
    </source>
</evidence>
<organism evidence="2 3">
    <name type="scientific">Escallonia rubra</name>
    <dbReference type="NCBI Taxonomy" id="112253"/>
    <lineage>
        <taxon>Eukaryota</taxon>
        <taxon>Viridiplantae</taxon>
        <taxon>Streptophyta</taxon>
        <taxon>Embryophyta</taxon>
        <taxon>Tracheophyta</taxon>
        <taxon>Spermatophyta</taxon>
        <taxon>Magnoliopsida</taxon>
        <taxon>eudicotyledons</taxon>
        <taxon>Gunneridae</taxon>
        <taxon>Pentapetalae</taxon>
        <taxon>asterids</taxon>
        <taxon>campanulids</taxon>
        <taxon>Escalloniales</taxon>
        <taxon>Escalloniaceae</taxon>
        <taxon>Escallonia</taxon>
    </lineage>
</organism>
<protein>
    <submittedName>
        <fullName evidence="2">Uncharacterized protein</fullName>
    </submittedName>
</protein>
<keyword evidence="1" id="KW-0812">Transmembrane</keyword>
<reference evidence="2" key="1">
    <citation type="submission" date="2022-12" db="EMBL/GenBank/DDBJ databases">
        <title>Draft genome assemblies for two species of Escallonia (Escalloniales).</title>
        <authorList>
            <person name="Chanderbali A."/>
            <person name="Dervinis C."/>
            <person name="Anghel I."/>
            <person name="Soltis D."/>
            <person name="Soltis P."/>
            <person name="Zapata F."/>
        </authorList>
    </citation>
    <scope>NUCLEOTIDE SEQUENCE</scope>
    <source>
        <strain evidence="2">UCBG92.1500</strain>
        <tissue evidence="2">Leaf</tissue>
    </source>
</reference>
<name>A0AA88U8R8_9ASTE</name>
<gene>
    <name evidence="2" type="ORF">RJ640_028570</name>
</gene>
<proteinExistence type="predicted"/>
<accession>A0AA88U8R8</accession>
<keyword evidence="1" id="KW-1133">Transmembrane helix</keyword>
<dbReference type="PANTHER" id="PTHR33306:SF24">
    <property type="entry name" value="TRANSMEMBRANE PROTEIN"/>
    <property type="match status" value="1"/>
</dbReference>
<keyword evidence="1" id="KW-0472">Membrane</keyword>
<keyword evidence="3" id="KW-1185">Reference proteome</keyword>
<feature type="transmembrane region" description="Helical" evidence="1">
    <location>
        <begin position="52"/>
        <end position="70"/>
    </location>
</feature>